<sequence>MYWHIFDEGDDPRDEVKEMRRYLAQQNFTVSTELASRLNRIVRCADPVLSVYALDRLPSDTRWGAQHYNSSSSYQLYMDLSDAPVLVWICGVVCNVHLCDAWHGSPVHNASINIRPVVQRASRKGKTFLREHSNPAIDSLLNGWGDDIRVSRWTSDMKTCPPIVPEEQPNAFLDVFDGRQQMTDPSAMRRLTPVNIGVGDLVLVQAKIVRFRPKTVSFRVSAGSIVDGPLRLPAYRLLDHSRPPYICDIGNVSACSYWDSWVSMLELEKVILLRKDAGEDAIGVDTVRDNGVEEGCREYNTIEIAVLHVAKGTQFRRVVDSRQRVKRETSRTSEAENMVALQVVVNHAVARSRIERKLLWTCVTRISPHRGELRDSEVWMYSMEVEGKEERLLTPPPSTFFLPKEGECGGNEPRYHKHYSGEDTCDLVSFFICKLSGRIYLTQSCRGCFRLLRRSNVQFRCAITKRVDSLDRYNVDFNSRVFGYYAVSTLLLLSKPIGVSG</sequence>
<dbReference type="AlphaFoldDB" id="A0A4Y7PWB2"/>
<dbReference type="EMBL" id="ML170197">
    <property type="protein sequence ID" value="TDL19351.1"/>
    <property type="molecule type" value="Genomic_DNA"/>
</dbReference>
<accession>A0A4Y7PWB2</accession>
<organism evidence="1 2">
    <name type="scientific">Rickenella mellea</name>
    <dbReference type="NCBI Taxonomy" id="50990"/>
    <lineage>
        <taxon>Eukaryota</taxon>
        <taxon>Fungi</taxon>
        <taxon>Dikarya</taxon>
        <taxon>Basidiomycota</taxon>
        <taxon>Agaricomycotina</taxon>
        <taxon>Agaricomycetes</taxon>
        <taxon>Hymenochaetales</taxon>
        <taxon>Rickenellaceae</taxon>
        <taxon>Rickenella</taxon>
    </lineage>
</organism>
<proteinExistence type="predicted"/>
<reference evidence="1 2" key="1">
    <citation type="submission" date="2018-06" db="EMBL/GenBank/DDBJ databases">
        <title>A transcriptomic atlas of mushroom development highlights an independent origin of complex multicellularity.</title>
        <authorList>
            <consortium name="DOE Joint Genome Institute"/>
            <person name="Krizsan K."/>
            <person name="Almasi E."/>
            <person name="Merenyi Z."/>
            <person name="Sahu N."/>
            <person name="Viragh M."/>
            <person name="Koszo T."/>
            <person name="Mondo S."/>
            <person name="Kiss B."/>
            <person name="Balint B."/>
            <person name="Kues U."/>
            <person name="Barry K."/>
            <person name="Hegedus J.C."/>
            <person name="Henrissat B."/>
            <person name="Johnson J."/>
            <person name="Lipzen A."/>
            <person name="Ohm R."/>
            <person name="Nagy I."/>
            <person name="Pangilinan J."/>
            <person name="Yan J."/>
            <person name="Xiong Y."/>
            <person name="Grigoriev I.V."/>
            <person name="Hibbett D.S."/>
            <person name="Nagy L.G."/>
        </authorList>
    </citation>
    <scope>NUCLEOTIDE SEQUENCE [LARGE SCALE GENOMIC DNA]</scope>
    <source>
        <strain evidence="1 2">SZMC22713</strain>
    </source>
</reference>
<evidence type="ECO:0000313" key="1">
    <source>
        <dbReference type="EMBL" id="TDL19351.1"/>
    </source>
</evidence>
<protein>
    <submittedName>
        <fullName evidence="1">Uncharacterized protein</fullName>
    </submittedName>
</protein>
<name>A0A4Y7PWB2_9AGAM</name>
<keyword evidence="2" id="KW-1185">Reference proteome</keyword>
<dbReference type="OrthoDB" id="3270460at2759"/>
<evidence type="ECO:0000313" key="2">
    <source>
        <dbReference type="Proteomes" id="UP000294933"/>
    </source>
</evidence>
<gene>
    <name evidence="1" type="ORF">BD410DRAFT_805780</name>
</gene>
<dbReference type="Proteomes" id="UP000294933">
    <property type="component" value="Unassembled WGS sequence"/>
</dbReference>
<dbReference type="VEuPathDB" id="FungiDB:BD410DRAFT_805780"/>